<evidence type="ECO:0000256" key="5">
    <source>
        <dbReference type="ARBA" id="ARBA00022553"/>
    </source>
</evidence>
<dbReference type="GO" id="GO:0006355">
    <property type="term" value="P:regulation of DNA-templated transcription"/>
    <property type="evidence" value="ECO:0007669"/>
    <property type="project" value="InterPro"/>
</dbReference>
<dbReference type="InterPro" id="IPR050351">
    <property type="entry name" value="BphY/WalK/GraS-like"/>
</dbReference>
<keyword evidence="10" id="KW-0902">Two-component regulatory system</keyword>
<dbReference type="FunFam" id="3.30.565.10:FF:000023">
    <property type="entry name" value="PAS domain-containing sensor histidine kinase"/>
    <property type="match status" value="1"/>
</dbReference>
<keyword evidence="6" id="KW-0808">Transferase</keyword>
<feature type="domain" description="HAMP" evidence="15">
    <location>
        <begin position="57"/>
        <end position="109"/>
    </location>
</feature>
<dbReference type="InterPro" id="IPR003594">
    <property type="entry name" value="HATPase_dom"/>
</dbReference>
<keyword evidence="11 12" id="KW-0472">Membrane</keyword>
<keyword evidence="4" id="KW-1003">Cell membrane</keyword>
<dbReference type="Pfam" id="PF00512">
    <property type="entry name" value="HisKA"/>
    <property type="match status" value="1"/>
</dbReference>
<reference evidence="16 17" key="1">
    <citation type="submission" date="2019-07" db="EMBL/GenBank/DDBJ databases">
        <title>Whole genome shotgun sequence of Cerasibacillus quisquiliarum NBRC 102429.</title>
        <authorList>
            <person name="Hosoyama A."/>
            <person name="Uohara A."/>
            <person name="Ohji S."/>
            <person name="Ichikawa N."/>
        </authorList>
    </citation>
    <scope>NUCLEOTIDE SEQUENCE [LARGE SCALE GENOMIC DNA]</scope>
    <source>
        <strain evidence="16 17">NBRC 102429</strain>
    </source>
</reference>
<dbReference type="PROSITE" id="PS50109">
    <property type="entry name" value="HIS_KIN"/>
    <property type="match status" value="1"/>
</dbReference>
<comment type="caution">
    <text evidence="16">The sequence shown here is derived from an EMBL/GenBank/DDBJ whole genome shotgun (WGS) entry which is preliminary data.</text>
</comment>
<dbReference type="Pfam" id="PF00989">
    <property type="entry name" value="PAS"/>
    <property type="match status" value="1"/>
</dbReference>
<dbReference type="FunFam" id="1.10.287.130:FF:000008">
    <property type="entry name" value="Two-component sensor histidine kinase"/>
    <property type="match status" value="1"/>
</dbReference>
<evidence type="ECO:0000256" key="8">
    <source>
        <dbReference type="ARBA" id="ARBA00022777"/>
    </source>
</evidence>
<organism evidence="16 17">
    <name type="scientific">Cerasibacillus quisquiliarum</name>
    <dbReference type="NCBI Taxonomy" id="227865"/>
    <lineage>
        <taxon>Bacteria</taxon>
        <taxon>Bacillati</taxon>
        <taxon>Bacillota</taxon>
        <taxon>Bacilli</taxon>
        <taxon>Bacillales</taxon>
        <taxon>Bacillaceae</taxon>
        <taxon>Cerasibacillus</taxon>
    </lineage>
</organism>
<sequence>MNESFSKLKFAYAFALFILLGVVGAVLSLIVEDYIILVSVLGILYIILLIILLNVFHKYIKPVQVASKTMGELLKGNYRARVHHPFNGSIGDLSRKINELARNLSELSINEQMQADQLKTVIDNTESGLVLIDEKGYIHLVNRKFLSMFGGRQRDYVGYLYYDVMHQTEIHRTVQETFLYEENVKKSITLEKDRRQIYIEVVGAPIFTDRKLLKGAVLAFYDITDFKNVEVMRKDFVANVSHELKTPITSITGFAETLLDEGLSNPDINRQFTEIIYNESKRLKVLINDLLTLSKLEKEGFALSYSDTYLLQIVNEVLPAFKQKIAEKDIVVETYIEDSIHLKADREKLKQILINLLANAINYTPEQGKIKIQAIENETDVHVMISDTGIGIPPDVTHRIFERFFRVDKARSRDTGGTGLGLAIVKHITELHGGKVFVESKLNKGSTFTVMLPKNLDK</sequence>
<dbReference type="SMART" id="SM00091">
    <property type="entry name" value="PAS"/>
    <property type="match status" value="1"/>
</dbReference>
<dbReference type="Gene3D" id="3.30.565.10">
    <property type="entry name" value="Histidine kinase-like ATPase, C-terminal domain"/>
    <property type="match status" value="1"/>
</dbReference>
<dbReference type="InterPro" id="IPR003660">
    <property type="entry name" value="HAMP_dom"/>
</dbReference>
<evidence type="ECO:0000256" key="9">
    <source>
        <dbReference type="ARBA" id="ARBA00022840"/>
    </source>
</evidence>
<dbReference type="RefSeq" id="WP_146937749.1">
    <property type="nucleotide sequence ID" value="NZ_BJXW01000016.1"/>
</dbReference>
<evidence type="ECO:0000256" key="2">
    <source>
        <dbReference type="ARBA" id="ARBA00004651"/>
    </source>
</evidence>
<dbReference type="Gene3D" id="3.30.450.20">
    <property type="entry name" value="PAS domain"/>
    <property type="match status" value="1"/>
</dbReference>
<evidence type="ECO:0000256" key="12">
    <source>
        <dbReference type="SAM" id="Phobius"/>
    </source>
</evidence>
<keyword evidence="12" id="KW-1133">Transmembrane helix</keyword>
<evidence type="ECO:0000259" key="15">
    <source>
        <dbReference type="PROSITE" id="PS50885"/>
    </source>
</evidence>
<dbReference type="GO" id="GO:0000155">
    <property type="term" value="F:phosphorelay sensor kinase activity"/>
    <property type="evidence" value="ECO:0007669"/>
    <property type="project" value="InterPro"/>
</dbReference>
<evidence type="ECO:0000256" key="1">
    <source>
        <dbReference type="ARBA" id="ARBA00000085"/>
    </source>
</evidence>
<feature type="domain" description="PAS" evidence="14">
    <location>
        <begin position="114"/>
        <end position="187"/>
    </location>
</feature>
<dbReference type="PANTHER" id="PTHR45453">
    <property type="entry name" value="PHOSPHATE REGULON SENSOR PROTEIN PHOR"/>
    <property type="match status" value="1"/>
</dbReference>
<dbReference type="InterPro" id="IPR036097">
    <property type="entry name" value="HisK_dim/P_sf"/>
</dbReference>
<keyword evidence="7" id="KW-0547">Nucleotide-binding</keyword>
<accession>A0A511UXY1</accession>
<evidence type="ECO:0000256" key="6">
    <source>
        <dbReference type="ARBA" id="ARBA00022679"/>
    </source>
</evidence>
<dbReference type="NCBIfam" id="TIGR00229">
    <property type="entry name" value="sensory_box"/>
    <property type="match status" value="1"/>
</dbReference>
<dbReference type="Gene3D" id="6.10.340.10">
    <property type="match status" value="1"/>
</dbReference>
<keyword evidence="5" id="KW-0597">Phosphoprotein</keyword>
<dbReference type="InterPro" id="IPR005467">
    <property type="entry name" value="His_kinase_dom"/>
</dbReference>
<evidence type="ECO:0000313" key="17">
    <source>
        <dbReference type="Proteomes" id="UP000321491"/>
    </source>
</evidence>
<dbReference type="CDD" id="cd00082">
    <property type="entry name" value="HisKA"/>
    <property type="match status" value="1"/>
</dbReference>
<evidence type="ECO:0000256" key="10">
    <source>
        <dbReference type="ARBA" id="ARBA00023012"/>
    </source>
</evidence>
<dbReference type="InterPro" id="IPR035965">
    <property type="entry name" value="PAS-like_dom_sf"/>
</dbReference>
<dbReference type="InterPro" id="IPR004358">
    <property type="entry name" value="Sig_transdc_His_kin-like_C"/>
</dbReference>
<dbReference type="SMART" id="SM00388">
    <property type="entry name" value="HisKA"/>
    <property type="match status" value="1"/>
</dbReference>
<evidence type="ECO:0000259" key="14">
    <source>
        <dbReference type="PROSITE" id="PS50112"/>
    </source>
</evidence>
<protein>
    <recommendedName>
        <fullName evidence="3">histidine kinase</fullName>
        <ecNumber evidence="3">2.7.13.3</ecNumber>
    </recommendedName>
</protein>
<dbReference type="GO" id="GO:0004721">
    <property type="term" value="F:phosphoprotein phosphatase activity"/>
    <property type="evidence" value="ECO:0007669"/>
    <property type="project" value="TreeGrafter"/>
</dbReference>
<feature type="transmembrane region" description="Helical" evidence="12">
    <location>
        <begin position="12"/>
        <end position="30"/>
    </location>
</feature>
<comment type="subcellular location">
    <subcellularLocation>
        <location evidence="2">Cell membrane</location>
        <topology evidence="2">Multi-pass membrane protein</topology>
    </subcellularLocation>
</comment>
<keyword evidence="12" id="KW-0812">Transmembrane</keyword>
<dbReference type="GO" id="GO:0016036">
    <property type="term" value="P:cellular response to phosphate starvation"/>
    <property type="evidence" value="ECO:0007669"/>
    <property type="project" value="TreeGrafter"/>
</dbReference>
<comment type="catalytic activity">
    <reaction evidence="1">
        <text>ATP + protein L-histidine = ADP + protein N-phospho-L-histidine.</text>
        <dbReference type="EC" id="2.7.13.3"/>
    </reaction>
</comment>
<dbReference type="Gene3D" id="1.10.287.130">
    <property type="match status" value="1"/>
</dbReference>
<dbReference type="InterPro" id="IPR003661">
    <property type="entry name" value="HisK_dim/P_dom"/>
</dbReference>
<dbReference type="SMART" id="SM00387">
    <property type="entry name" value="HATPase_c"/>
    <property type="match status" value="1"/>
</dbReference>
<evidence type="ECO:0000256" key="11">
    <source>
        <dbReference type="ARBA" id="ARBA00023136"/>
    </source>
</evidence>
<dbReference type="PRINTS" id="PR00344">
    <property type="entry name" value="BCTRLSENSOR"/>
</dbReference>
<dbReference type="PROSITE" id="PS50885">
    <property type="entry name" value="HAMP"/>
    <property type="match status" value="1"/>
</dbReference>
<evidence type="ECO:0000259" key="13">
    <source>
        <dbReference type="PROSITE" id="PS50109"/>
    </source>
</evidence>
<dbReference type="AlphaFoldDB" id="A0A511UXY1"/>
<keyword evidence="17" id="KW-1185">Reference proteome</keyword>
<keyword evidence="9" id="KW-0067">ATP-binding</keyword>
<evidence type="ECO:0000256" key="4">
    <source>
        <dbReference type="ARBA" id="ARBA00022475"/>
    </source>
</evidence>
<dbReference type="SUPFAM" id="SSF55874">
    <property type="entry name" value="ATPase domain of HSP90 chaperone/DNA topoisomerase II/histidine kinase"/>
    <property type="match status" value="1"/>
</dbReference>
<dbReference type="PROSITE" id="PS50112">
    <property type="entry name" value="PAS"/>
    <property type="match status" value="1"/>
</dbReference>
<evidence type="ECO:0000256" key="3">
    <source>
        <dbReference type="ARBA" id="ARBA00012438"/>
    </source>
</evidence>
<evidence type="ECO:0000256" key="7">
    <source>
        <dbReference type="ARBA" id="ARBA00022741"/>
    </source>
</evidence>
<keyword evidence="8" id="KW-0418">Kinase</keyword>
<dbReference type="SUPFAM" id="SSF47384">
    <property type="entry name" value="Homodimeric domain of signal transducing histidine kinase"/>
    <property type="match status" value="1"/>
</dbReference>
<dbReference type="PANTHER" id="PTHR45453:SF1">
    <property type="entry name" value="PHOSPHATE REGULON SENSOR PROTEIN PHOR"/>
    <property type="match status" value="1"/>
</dbReference>
<dbReference type="InterPro" id="IPR000014">
    <property type="entry name" value="PAS"/>
</dbReference>
<dbReference type="NCBIfam" id="NF046044">
    <property type="entry name" value="PnpS"/>
    <property type="match status" value="1"/>
</dbReference>
<dbReference type="SUPFAM" id="SSF55785">
    <property type="entry name" value="PYP-like sensor domain (PAS domain)"/>
    <property type="match status" value="1"/>
</dbReference>
<dbReference type="CDD" id="cd16922">
    <property type="entry name" value="HATPase_EvgS-ArcB-TorS-like"/>
    <property type="match status" value="1"/>
</dbReference>
<dbReference type="GO" id="GO:0005886">
    <property type="term" value="C:plasma membrane"/>
    <property type="evidence" value="ECO:0007669"/>
    <property type="project" value="UniProtKB-SubCell"/>
</dbReference>
<name>A0A511UXY1_9BACI</name>
<dbReference type="EMBL" id="BJXW01000016">
    <property type="protein sequence ID" value="GEN31495.1"/>
    <property type="molecule type" value="Genomic_DNA"/>
</dbReference>
<dbReference type="EC" id="2.7.13.3" evidence="3"/>
<feature type="transmembrane region" description="Helical" evidence="12">
    <location>
        <begin position="36"/>
        <end position="56"/>
    </location>
</feature>
<evidence type="ECO:0000313" key="16">
    <source>
        <dbReference type="EMBL" id="GEN31495.1"/>
    </source>
</evidence>
<dbReference type="CDD" id="cd06225">
    <property type="entry name" value="HAMP"/>
    <property type="match status" value="1"/>
</dbReference>
<dbReference type="CDD" id="cd00130">
    <property type="entry name" value="PAS"/>
    <property type="match status" value="1"/>
</dbReference>
<proteinExistence type="predicted"/>
<feature type="domain" description="Histidine kinase" evidence="13">
    <location>
        <begin position="239"/>
        <end position="456"/>
    </location>
</feature>
<dbReference type="Proteomes" id="UP000321491">
    <property type="component" value="Unassembled WGS sequence"/>
</dbReference>
<dbReference type="GO" id="GO:0005524">
    <property type="term" value="F:ATP binding"/>
    <property type="evidence" value="ECO:0007669"/>
    <property type="project" value="UniProtKB-KW"/>
</dbReference>
<dbReference type="Pfam" id="PF02518">
    <property type="entry name" value="HATPase_c"/>
    <property type="match status" value="1"/>
</dbReference>
<dbReference type="InterPro" id="IPR013767">
    <property type="entry name" value="PAS_fold"/>
</dbReference>
<dbReference type="OrthoDB" id="9813151at2"/>
<dbReference type="InterPro" id="IPR036890">
    <property type="entry name" value="HATPase_C_sf"/>
</dbReference>
<gene>
    <name evidence="16" type="ORF">CQU01_17330</name>
</gene>